<evidence type="ECO:0000256" key="6">
    <source>
        <dbReference type="ARBA" id="ARBA00023180"/>
    </source>
</evidence>
<dbReference type="OrthoDB" id="9517at10239"/>
<accession>H8XWF4</accession>
<name>H8XWF4_9RHAB</name>
<evidence type="ECO:0000256" key="7">
    <source>
        <dbReference type="SAM" id="Phobius"/>
    </source>
</evidence>
<keyword evidence="6" id="KW-0325">Glycoprotein</keyword>
<protein>
    <submittedName>
        <fullName evidence="9">Non-structural transmembrane glycoprotein</fullName>
    </submittedName>
</protein>
<dbReference type="InterPro" id="IPR001903">
    <property type="entry name" value="Rhabdo_glycop_FD"/>
</dbReference>
<dbReference type="KEGG" id="vg:12218646"/>
<evidence type="ECO:0000313" key="10">
    <source>
        <dbReference type="Proteomes" id="UP000163854"/>
    </source>
</evidence>
<evidence type="ECO:0000313" key="9">
    <source>
        <dbReference type="EMBL" id="AEI17634.1"/>
    </source>
</evidence>
<evidence type="ECO:0000256" key="5">
    <source>
        <dbReference type="ARBA" id="ARBA00023136"/>
    </source>
</evidence>
<keyword evidence="4 7" id="KW-1133">Transmembrane helix</keyword>
<dbReference type="Pfam" id="PF00974">
    <property type="entry name" value="Rhabdo_glycop_FD"/>
    <property type="match status" value="1"/>
</dbReference>
<keyword evidence="5 7" id="KW-0472">Membrane</keyword>
<dbReference type="SUPFAM" id="SSF161008">
    <property type="entry name" value="Viral glycoprotein ectodomain-like"/>
    <property type="match status" value="1"/>
</dbReference>
<keyword evidence="2 7" id="KW-0812">Transmembrane</keyword>
<gene>
    <name evidence="9" type="primary">GNS</name>
</gene>
<dbReference type="EMBL" id="HM474855">
    <property type="protein sequence ID" value="AEI17634.1"/>
    <property type="molecule type" value="Viral_cRNA"/>
</dbReference>
<feature type="transmembrane region" description="Helical" evidence="7">
    <location>
        <begin position="554"/>
        <end position="572"/>
    </location>
</feature>
<dbReference type="Proteomes" id="UP000163854">
    <property type="component" value="Segment"/>
</dbReference>
<dbReference type="RefSeq" id="YP_006202622.1">
    <property type="nucleotide sequence ID" value="NC_017714.1"/>
</dbReference>
<evidence type="ECO:0000256" key="1">
    <source>
        <dbReference type="ARBA" id="ARBA00004479"/>
    </source>
</evidence>
<feature type="domain" description="Spike glycoprotein fusion" evidence="8">
    <location>
        <begin position="74"/>
        <end position="160"/>
    </location>
</feature>
<evidence type="ECO:0000256" key="2">
    <source>
        <dbReference type="ARBA" id="ARBA00022692"/>
    </source>
</evidence>
<sequence length="587" mass="68294">MIRRISLVLIMMHNTLGWWTNFPYNCTPTVDENPNIKCGYDNYHYSLKDVNSYKNLINMGKVCVYKPGLSNKLDGFVCKKIVKYTSCYQNAEGNNHITYKTDLEEVTKRECELMLKKRIEFGYDQRMFYPPAKCSFLTNTTSEAIFFIIDEVKIYDDPLKVQQHRLYEVSGKIMDDVRLVGVKPWSSEQCQVEKWDCIDSKTDIFLDMIKPGNWINLHFIFLQFQLLYEHTFGIMKFRSVCKIKFCGKYMLYKKNFKLFHIENEDMLEKFEKCEEGDSIRLIHNNGGIENELGVNAIKFKLEDKERYCEEMKSKLENSGTVNYNNMHYLSPIYPGLGPGYALKEYLSASGSLLTGKLIKQNKLNFYSCTYWPTEFRTYNDSGKKILFHRRMGESTFTSDEPDLLWSYEKPITNEIMSENGKKIKFGINGILSNNGTLLIPNSRILSIMLKNSDAPLNQTLSVKDNGKKKIRVEELLEFSEIIEQVKEEGKNTTDKKITQDGDDYDNYTSGVSMIGKDDGEGFNLSKINDNIKYPKRNITIMKNKNIVDGFDLDVTTWGVFTLSSTVILYISYRKLREYKKRKGINNK</sequence>
<evidence type="ECO:0000256" key="3">
    <source>
        <dbReference type="ARBA" id="ARBA00022729"/>
    </source>
</evidence>
<evidence type="ECO:0000256" key="4">
    <source>
        <dbReference type="ARBA" id="ARBA00022989"/>
    </source>
</evidence>
<organism evidence="9 10">
    <name type="scientific">Kotonkan virus</name>
    <dbReference type="NCBI Taxonomy" id="318836"/>
    <lineage>
        <taxon>Viruses</taxon>
        <taxon>Riboviria</taxon>
        <taxon>Orthornavirae</taxon>
        <taxon>Negarnaviricota</taxon>
        <taxon>Haploviricotina</taxon>
        <taxon>Monjiviricetes</taxon>
        <taxon>Mononegavirales</taxon>
        <taxon>Rhabdoviridae</taxon>
        <taxon>Alpharhabdovirinae</taxon>
        <taxon>Ephemerovirus</taxon>
        <taxon>Ephemerovirus kotonkan</taxon>
    </lineage>
</organism>
<keyword evidence="3" id="KW-0732">Signal</keyword>
<dbReference type="GeneID" id="12218646"/>
<comment type="subcellular location">
    <subcellularLocation>
        <location evidence="1">Membrane</location>
        <topology evidence="1">Single-pass type I membrane protein</topology>
    </subcellularLocation>
</comment>
<evidence type="ECO:0000259" key="8">
    <source>
        <dbReference type="Pfam" id="PF00974"/>
    </source>
</evidence>
<reference evidence="9 10" key="1">
    <citation type="journal article" date="2012" name="Virology">
        <title>Kotonkan and Obodhiang viruses: African ephemeroviruses with large and complex genomes.</title>
        <authorList>
            <person name="Blasdell K.R."/>
            <person name="Voysey R."/>
            <person name="Bulach D."/>
            <person name="Joubert D.A."/>
            <person name="Tesh R.B."/>
            <person name="Boyle D.B."/>
            <person name="Walker P.J."/>
        </authorList>
    </citation>
    <scope>NUCLEOTIDE SEQUENCE [LARGE SCALE GENOMIC DNA]</scope>
    <source>
        <strain evidence="9">IbAr23380</strain>
    </source>
</reference>
<dbReference type="GO" id="GO:0019031">
    <property type="term" value="C:viral envelope"/>
    <property type="evidence" value="ECO:0007669"/>
    <property type="project" value="InterPro"/>
</dbReference>
<proteinExistence type="predicted"/>
<dbReference type="GO" id="GO:0016020">
    <property type="term" value="C:membrane"/>
    <property type="evidence" value="ECO:0007669"/>
    <property type="project" value="UniProtKB-SubCell"/>
</dbReference>
<keyword evidence="10" id="KW-1185">Reference proteome</keyword>